<accession>A0A2T2WS13</accession>
<dbReference type="AlphaFoldDB" id="A0A2T2WS13"/>
<dbReference type="GO" id="GO:0004368">
    <property type="term" value="F:glycerol-3-phosphate dehydrogenase (quinone) activity"/>
    <property type="evidence" value="ECO:0007669"/>
    <property type="project" value="InterPro"/>
</dbReference>
<reference evidence="7 8" key="1">
    <citation type="journal article" date="2014" name="BMC Genomics">
        <title>Comparison of environmental and isolate Sulfobacillus genomes reveals diverse carbon, sulfur, nitrogen, and hydrogen metabolisms.</title>
        <authorList>
            <person name="Justice N.B."/>
            <person name="Norman A."/>
            <person name="Brown C.T."/>
            <person name="Singh A."/>
            <person name="Thomas B.C."/>
            <person name="Banfield J.F."/>
        </authorList>
    </citation>
    <scope>NUCLEOTIDE SEQUENCE [LARGE SCALE GENOMIC DNA]</scope>
    <source>
        <strain evidence="7">AMDSBA5</strain>
    </source>
</reference>
<dbReference type="SUPFAM" id="SSF51905">
    <property type="entry name" value="FAD/NAD(P)-binding domain"/>
    <property type="match status" value="1"/>
</dbReference>
<gene>
    <name evidence="7" type="ORF">C7B47_13230</name>
</gene>
<evidence type="ECO:0000256" key="5">
    <source>
        <dbReference type="ARBA" id="ARBA00023002"/>
    </source>
</evidence>
<dbReference type="InterPro" id="IPR036188">
    <property type="entry name" value="FAD/NAD-bd_sf"/>
</dbReference>
<dbReference type="PRINTS" id="PR01001">
    <property type="entry name" value="FADG3PDH"/>
</dbReference>
<protein>
    <submittedName>
        <fullName evidence="7">Glycerol 3-phosphate dehydrogenase</fullName>
    </submittedName>
</protein>
<dbReference type="InterPro" id="IPR006076">
    <property type="entry name" value="FAD-dep_OxRdtase"/>
</dbReference>
<evidence type="ECO:0000313" key="7">
    <source>
        <dbReference type="EMBL" id="PSR25038.1"/>
    </source>
</evidence>
<comment type="caution">
    <text evidence="7">The sequence shown here is derived from an EMBL/GenBank/DDBJ whole genome shotgun (WGS) entry which is preliminary data.</text>
</comment>
<evidence type="ECO:0000256" key="2">
    <source>
        <dbReference type="ARBA" id="ARBA00007330"/>
    </source>
</evidence>
<sequence>MVIVVGAGATGLGIAWDLVLQGIPVTVIEQGDIGYGTSGRFHGLLHSGARYVVTDPVAAHDCFRENLILKRIAGQAIENTGGYFIQTDVKDNDYRERWEAGMQQAGIRYRPVTIDALRRDIGFELVAQSAYYVPDAVLEGFRLLQLLKENILAHGGHILTATRVTAIDTQGGHVNNVHIEGPTGVQQLACDVVVNAGGPWAGTISQMFDDPVSMQLSYGLMVIFANRHLNKVLNRLREPGVGDIFVPHRNVVILGTTDVAVEEPTPRYPDIRETLRLLQLGREMVPAIERWRVLRAFTGVRPLYGKKSSITVTRQVSRDFTIVNHAKERGPSGAFSVLGGKWTTFRLMAERCVDQVCDYLGVQRFCKTALVPLISDHPPTLTDEHDAVLCECEQVHSRELQDIRDSIDIWRTKTWFAMGPCQGTFCGHRVMAVRQQRNPQENIATTLQNLRKEREKGMQAAAIGANARQLALQRAVRFQTLNEPYTPIG</sequence>
<organism evidence="7 8">
    <name type="scientific">Sulfobacillus thermosulfidooxidans</name>
    <dbReference type="NCBI Taxonomy" id="28034"/>
    <lineage>
        <taxon>Bacteria</taxon>
        <taxon>Bacillati</taxon>
        <taxon>Bacillota</taxon>
        <taxon>Clostridia</taxon>
        <taxon>Eubacteriales</taxon>
        <taxon>Clostridiales Family XVII. Incertae Sedis</taxon>
        <taxon>Sulfobacillus</taxon>
    </lineage>
</organism>
<dbReference type="InterPro" id="IPR000447">
    <property type="entry name" value="G3P_DH_FAD-dep"/>
</dbReference>
<comment type="similarity">
    <text evidence="2">Belongs to the FAD-dependent glycerol-3-phosphate dehydrogenase family.</text>
</comment>
<proteinExistence type="inferred from homology"/>
<dbReference type="Gene3D" id="3.30.9.10">
    <property type="entry name" value="D-Amino Acid Oxidase, subunit A, domain 2"/>
    <property type="match status" value="1"/>
</dbReference>
<name>A0A2T2WS13_SULTH</name>
<keyword evidence="4" id="KW-0274">FAD</keyword>
<feature type="domain" description="FAD dependent oxidoreductase" evidence="6">
    <location>
        <begin position="2"/>
        <end position="326"/>
    </location>
</feature>
<dbReference type="InterPro" id="IPR041854">
    <property type="entry name" value="BFD-like_2Fe2S-bd_dom_sf"/>
</dbReference>
<dbReference type="PANTHER" id="PTHR11985:SF15">
    <property type="entry name" value="GLYCEROL-3-PHOSPHATE DEHYDROGENASE, MITOCHONDRIAL"/>
    <property type="match status" value="1"/>
</dbReference>
<dbReference type="EMBL" id="PXYX01000037">
    <property type="protein sequence ID" value="PSR25038.1"/>
    <property type="molecule type" value="Genomic_DNA"/>
</dbReference>
<dbReference type="Gene3D" id="3.50.50.60">
    <property type="entry name" value="FAD/NAD(P)-binding domain"/>
    <property type="match status" value="2"/>
</dbReference>
<dbReference type="Pfam" id="PF01266">
    <property type="entry name" value="DAO"/>
    <property type="match status" value="1"/>
</dbReference>
<keyword evidence="5" id="KW-0560">Oxidoreductase</keyword>
<evidence type="ECO:0000256" key="3">
    <source>
        <dbReference type="ARBA" id="ARBA00022630"/>
    </source>
</evidence>
<keyword evidence="3" id="KW-0285">Flavoprotein</keyword>
<evidence type="ECO:0000313" key="8">
    <source>
        <dbReference type="Proteomes" id="UP000242705"/>
    </source>
</evidence>
<evidence type="ECO:0000256" key="4">
    <source>
        <dbReference type="ARBA" id="ARBA00022827"/>
    </source>
</evidence>
<comment type="cofactor">
    <cofactor evidence="1">
        <name>FAD</name>
        <dbReference type="ChEBI" id="CHEBI:57692"/>
    </cofactor>
</comment>
<dbReference type="Proteomes" id="UP000242705">
    <property type="component" value="Unassembled WGS sequence"/>
</dbReference>
<dbReference type="PANTHER" id="PTHR11985">
    <property type="entry name" value="GLYCEROL-3-PHOSPHATE DEHYDROGENASE"/>
    <property type="match status" value="1"/>
</dbReference>
<evidence type="ECO:0000259" key="6">
    <source>
        <dbReference type="Pfam" id="PF01266"/>
    </source>
</evidence>
<dbReference type="GO" id="GO:0006072">
    <property type="term" value="P:glycerol-3-phosphate metabolic process"/>
    <property type="evidence" value="ECO:0007669"/>
    <property type="project" value="InterPro"/>
</dbReference>
<dbReference type="Gene3D" id="1.10.10.1100">
    <property type="entry name" value="BFD-like [2Fe-2S]-binding domain"/>
    <property type="match status" value="1"/>
</dbReference>
<evidence type="ECO:0000256" key="1">
    <source>
        <dbReference type="ARBA" id="ARBA00001974"/>
    </source>
</evidence>